<protein>
    <submittedName>
        <fullName evidence="1">Uncharacterized protein</fullName>
    </submittedName>
</protein>
<sequence length="384" mass="43353">MPRPALSYPVNLEPLSDFYTLSPWSLAEMARRFGLGRSNLMGLLRGERTISNDKLMALLRWSGLEVVDGKLRLAPALHVWRVASVKHLEAFARLPADLQPEDAWDLVTETDRPRREWIHILSQPRDARQVLLSVRPDFYPLLRDRWPGLGRHYRLRHFAEGRKYDEIAGRLGGEHLYIPSAEGTRLFTDTEAPNMGRAPEINEWARWLRQSLHVDTSPWLLPDAAAEETQNEGSPPSATSVHPEACQHAWTALTHRLDTGGTHADICDVPVFSLGDIHQYPVGMVRLDRSFLGEKAMEYGKAQRLRLYKDDSTGVIWLIVMNSESPCGLPDAFFSDRMGDFALVRQGDALRVDRITTPGQAILGRVQSRMVVYKTDAHQIAAPG</sequence>
<dbReference type="EMBL" id="MASQ01000087">
    <property type="protein sequence ID" value="OCB02806.1"/>
    <property type="molecule type" value="Genomic_DNA"/>
</dbReference>
<evidence type="ECO:0000313" key="1">
    <source>
        <dbReference type="EMBL" id="OCB02806.1"/>
    </source>
</evidence>
<dbReference type="AlphaFoldDB" id="A0A1B9BYL3"/>
<dbReference type="InterPro" id="IPR010982">
    <property type="entry name" value="Lambda_DNA-bd_dom_sf"/>
</dbReference>
<comment type="caution">
    <text evidence="1">The sequence shown here is derived from an EMBL/GenBank/DDBJ whole genome shotgun (WGS) entry which is preliminary data.</text>
</comment>
<reference evidence="1 2" key="1">
    <citation type="submission" date="2016-07" db="EMBL/GenBank/DDBJ databases">
        <title>Draft genome of a psychrotolerant acidophile Acidithiobacillus ferrivorans strain YL15.</title>
        <authorList>
            <person name="Peng T."/>
            <person name="Ma L."/>
            <person name="Nan M."/>
            <person name="An N."/>
            <person name="Wang M."/>
            <person name="Qiu G."/>
            <person name="Zeng W."/>
        </authorList>
    </citation>
    <scope>NUCLEOTIDE SEQUENCE [LARGE SCALE GENOMIC DNA]</scope>
    <source>
        <strain evidence="1 2">YL15</strain>
    </source>
</reference>
<dbReference type="RefSeq" id="WP_065413357.1">
    <property type="nucleotide sequence ID" value="NZ_MASQ01000087.1"/>
</dbReference>
<dbReference type="CDD" id="cd00093">
    <property type="entry name" value="HTH_XRE"/>
    <property type="match status" value="1"/>
</dbReference>
<proteinExistence type="predicted"/>
<name>A0A1B9BYL3_9PROT</name>
<dbReference type="InterPro" id="IPR001387">
    <property type="entry name" value="Cro/C1-type_HTH"/>
</dbReference>
<evidence type="ECO:0000313" key="2">
    <source>
        <dbReference type="Proteomes" id="UP000093129"/>
    </source>
</evidence>
<dbReference type="SUPFAM" id="SSF47413">
    <property type="entry name" value="lambda repressor-like DNA-binding domains"/>
    <property type="match status" value="1"/>
</dbReference>
<organism evidence="1 2">
    <name type="scientific">Acidithiobacillus ferrivorans</name>
    <dbReference type="NCBI Taxonomy" id="160808"/>
    <lineage>
        <taxon>Bacteria</taxon>
        <taxon>Pseudomonadati</taxon>
        <taxon>Pseudomonadota</taxon>
        <taxon>Acidithiobacillia</taxon>
        <taxon>Acidithiobacillales</taxon>
        <taxon>Acidithiobacillaceae</taxon>
        <taxon>Acidithiobacillus</taxon>
    </lineage>
</organism>
<dbReference type="Proteomes" id="UP000093129">
    <property type="component" value="Unassembled WGS sequence"/>
</dbReference>
<gene>
    <name evidence="1" type="ORF">BBC27_11330</name>
</gene>
<accession>A0A1B9BYL3</accession>
<dbReference type="GO" id="GO:0003677">
    <property type="term" value="F:DNA binding"/>
    <property type="evidence" value="ECO:0007669"/>
    <property type="project" value="InterPro"/>
</dbReference>